<name>A0A9P4NU56_9PEZI</name>
<proteinExistence type="predicted"/>
<evidence type="ECO:0000313" key="2">
    <source>
        <dbReference type="Proteomes" id="UP000800235"/>
    </source>
</evidence>
<protein>
    <submittedName>
        <fullName evidence="1">Uncharacterized protein</fullName>
    </submittedName>
</protein>
<reference evidence="1" key="1">
    <citation type="journal article" date="2020" name="Stud. Mycol.">
        <title>101 Dothideomycetes genomes: a test case for predicting lifestyles and emergence of pathogens.</title>
        <authorList>
            <person name="Haridas S."/>
            <person name="Albert R."/>
            <person name="Binder M."/>
            <person name="Bloem J."/>
            <person name="Labutti K."/>
            <person name="Salamov A."/>
            <person name="Andreopoulos B."/>
            <person name="Baker S."/>
            <person name="Barry K."/>
            <person name="Bills G."/>
            <person name="Bluhm B."/>
            <person name="Cannon C."/>
            <person name="Castanera R."/>
            <person name="Culley D."/>
            <person name="Daum C."/>
            <person name="Ezra D."/>
            <person name="Gonzalez J."/>
            <person name="Henrissat B."/>
            <person name="Kuo A."/>
            <person name="Liang C."/>
            <person name="Lipzen A."/>
            <person name="Lutzoni F."/>
            <person name="Magnuson J."/>
            <person name="Mondo S."/>
            <person name="Nolan M."/>
            <person name="Ohm R."/>
            <person name="Pangilinan J."/>
            <person name="Park H.-J."/>
            <person name="Ramirez L."/>
            <person name="Alfaro M."/>
            <person name="Sun H."/>
            <person name="Tritt A."/>
            <person name="Yoshinaga Y."/>
            <person name="Zwiers L.-H."/>
            <person name="Turgeon B."/>
            <person name="Goodwin S."/>
            <person name="Spatafora J."/>
            <person name="Crous P."/>
            <person name="Grigoriev I."/>
        </authorList>
    </citation>
    <scope>NUCLEOTIDE SEQUENCE</scope>
    <source>
        <strain evidence="1">CBS 130266</strain>
    </source>
</reference>
<organism evidence="1 2">
    <name type="scientific">Tothia fuscella</name>
    <dbReference type="NCBI Taxonomy" id="1048955"/>
    <lineage>
        <taxon>Eukaryota</taxon>
        <taxon>Fungi</taxon>
        <taxon>Dikarya</taxon>
        <taxon>Ascomycota</taxon>
        <taxon>Pezizomycotina</taxon>
        <taxon>Dothideomycetes</taxon>
        <taxon>Pleosporomycetidae</taxon>
        <taxon>Venturiales</taxon>
        <taxon>Cylindrosympodiaceae</taxon>
        <taxon>Tothia</taxon>
    </lineage>
</organism>
<comment type="caution">
    <text evidence="1">The sequence shown here is derived from an EMBL/GenBank/DDBJ whole genome shotgun (WGS) entry which is preliminary data.</text>
</comment>
<keyword evidence="2" id="KW-1185">Reference proteome</keyword>
<gene>
    <name evidence="1" type="ORF">EJ08DRAFT_140810</name>
</gene>
<evidence type="ECO:0000313" key="1">
    <source>
        <dbReference type="EMBL" id="KAF2432279.1"/>
    </source>
</evidence>
<dbReference type="AlphaFoldDB" id="A0A9P4NU56"/>
<dbReference type="EMBL" id="MU007027">
    <property type="protein sequence ID" value="KAF2432279.1"/>
    <property type="molecule type" value="Genomic_DNA"/>
</dbReference>
<sequence length="216" mass="24172">MGTCHQLYSEAAPLRYKNTSITHFDGYRDISIPEVSPFFPIIGSLIKNLEIRVHSEPRELGYSPSIGHHSANILRHSNALSTYCPQLLNLTYLVCISQKSKSGTACKWAEISLSAEQKQDERQVWELYEALSRAGLLSAELVEAAEEVRRAKAFHQEGGILTLNMTFGDGTESIPNALPPFFSIKLVGQDREKDGFERENMFIASLLKQLRESTGL</sequence>
<dbReference type="Proteomes" id="UP000800235">
    <property type="component" value="Unassembled WGS sequence"/>
</dbReference>
<accession>A0A9P4NU56</accession>